<evidence type="ECO:0000313" key="1">
    <source>
        <dbReference type="EMBL" id="QNO53828.1"/>
    </source>
</evidence>
<organism evidence="1">
    <name type="scientific">Candidatus Methanophagaceae archaeon ANME-1 ERB6</name>
    <dbReference type="NCBI Taxonomy" id="2759912"/>
    <lineage>
        <taxon>Archaea</taxon>
        <taxon>Methanobacteriati</taxon>
        <taxon>Methanobacteriota</taxon>
        <taxon>Stenosarchaea group</taxon>
        <taxon>Methanomicrobia</taxon>
        <taxon>Candidatus Methanophagales</taxon>
        <taxon>Candidatus Methanophagaceae</taxon>
    </lineage>
</organism>
<reference evidence="1" key="1">
    <citation type="submission" date="2020-06" db="EMBL/GenBank/DDBJ databases">
        <title>Unique genomic features of the anaerobic methanotrophic archaea.</title>
        <authorList>
            <person name="Chadwick G.L."/>
            <person name="Skennerton C.T."/>
            <person name="Laso-Perez R."/>
            <person name="Leu A.O."/>
            <person name="Speth D.R."/>
            <person name="Yu H."/>
            <person name="Morgan-Lang C."/>
            <person name="Hatzenpichler R."/>
            <person name="Goudeau D."/>
            <person name="Malmstrom R."/>
            <person name="Brazelton W.J."/>
            <person name="Woyke T."/>
            <person name="Hallam S.J."/>
            <person name="Tyson G.W."/>
            <person name="Wegener G."/>
            <person name="Boetius A."/>
            <person name="Orphan V."/>
        </authorList>
    </citation>
    <scope>NUCLEOTIDE SEQUENCE</scope>
</reference>
<sequence>MQSLPRRRTRCICSTPPTPLPQLRKTNCTPQNALVEKAAWWAAMWHAGFTSKAPSSPPRNELRGILGGWTYLFFHTSFAFISSALRITFRGYTSWRPKGANLDEAKRSRVAAVRCSARRLSIPFPKVHGCTFEIVLLTIQSALPKRSGSASSAVTGC</sequence>
<accession>A0A7G9Z0P4</accession>
<name>A0A7G9Z0P4_9EURY</name>
<proteinExistence type="predicted"/>
<dbReference type="EMBL" id="MT631553">
    <property type="protein sequence ID" value="QNO53828.1"/>
    <property type="molecule type" value="Genomic_DNA"/>
</dbReference>
<dbReference type="AlphaFoldDB" id="A0A7G9Z0P4"/>
<protein>
    <submittedName>
        <fullName evidence="1">Uncharacterized protein</fullName>
    </submittedName>
</protein>
<gene>
    <name evidence="1" type="ORF">ALDDBJOO_00004</name>
</gene>